<keyword evidence="2" id="KW-0054">Arabinose catabolism</keyword>
<evidence type="ECO:0000256" key="2">
    <source>
        <dbReference type="ARBA" id="ARBA00022935"/>
    </source>
</evidence>
<sequence>MKAFEKNEKPRIGLYSTGLEAYWSQFPTLHDRLKGYGTFIEDKISQWGEVYNFGIVDNPEAGKKAGDYFNENKVDLIFCHAATYCNSASILPIHQRCNAKVVILNLQPAVNVNYEKATIEEWLAHCGACPVPEYCNAFNRAGIDYKVVSGLLGLAANPEFSMSNEITKDSPEARRAWQEIENWVKAATVKRTLMASRIGFLGNTYNGMLDMYSDFAMIQAQTGVHVEVLEMDDLDAQLQSVTEDNKNKTLDEIQDMFEISEDSPSEKLAKKPTQSQLDWSATVASAQDKLINKFNLNGLTYYYHGSAGSHFEQVQSGFIVGNSLLTSKHVPCAGEGDLKTDISMKICDILGLGGSFCEIVVADYNDGTILLGHDGPFHLDIAEGKPKLRGLGVYHGKQGTGVSVEAKVKTGPITTLGLTQTIDGKLKLIISEGISTDGPIMKIGNTQTPVKFTVDPDTYFEKWFALAPTHHCAMSIGKNTDIFKKVGYMLDIETVEVK</sequence>
<evidence type="ECO:0000256" key="1">
    <source>
        <dbReference type="ARBA" id="ARBA00022723"/>
    </source>
</evidence>
<keyword evidence="4" id="KW-0413">Isomerase</keyword>
<keyword evidence="7" id="KW-1185">Reference proteome</keyword>
<dbReference type="RefSeq" id="WP_125715107.1">
    <property type="nucleotide sequence ID" value="NZ_JBHTOP010000022.1"/>
</dbReference>
<dbReference type="InterPro" id="IPR004216">
    <property type="entry name" value="Fuc/Ara_isomerase_C"/>
</dbReference>
<dbReference type="EMBL" id="JBHTOP010000022">
    <property type="protein sequence ID" value="MFD1671974.1"/>
    <property type="molecule type" value="Genomic_DNA"/>
</dbReference>
<dbReference type="PANTHER" id="PTHR38464:SF1">
    <property type="entry name" value="L-ARABINOSE ISOMERASE"/>
    <property type="match status" value="1"/>
</dbReference>
<dbReference type="SUPFAM" id="SSF53743">
    <property type="entry name" value="FucI/AraA N-terminal and middle domains"/>
    <property type="match status" value="1"/>
</dbReference>
<dbReference type="InterPro" id="IPR003762">
    <property type="entry name" value="Lara_isomerase"/>
</dbReference>
<comment type="caution">
    <text evidence="6">The sequence shown here is derived from an EMBL/GenBank/DDBJ whole genome shotgun (WGS) entry which is preliminary data.</text>
</comment>
<evidence type="ECO:0000256" key="3">
    <source>
        <dbReference type="ARBA" id="ARBA00023211"/>
    </source>
</evidence>
<dbReference type="PANTHER" id="PTHR38464">
    <property type="entry name" value="L-ARABINOSE ISOMERASE"/>
    <property type="match status" value="1"/>
</dbReference>
<keyword evidence="1" id="KW-0479">Metal-binding</keyword>
<evidence type="ECO:0000313" key="6">
    <source>
        <dbReference type="EMBL" id="MFD1671974.1"/>
    </source>
</evidence>
<reference evidence="7" key="1">
    <citation type="journal article" date="2019" name="Int. J. Syst. Evol. Microbiol.">
        <title>The Global Catalogue of Microorganisms (GCM) 10K type strain sequencing project: providing services to taxonomists for standard genome sequencing and annotation.</title>
        <authorList>
            <consortium name="The Broad Institute Genomics Platform"/>
            <consortium name="The Broad Institute Genome Sequencing Center for Infectious Disease"/>
            <person name="Wu L."/>
            <person name="Ma J."/>
        </authorList>
    </citation>
    <scope>NUCLEOTIDE SEQUENCE [LARGE SCALE GENOMIC DNA]</scope>
    <source>
        <strain evidence="7">CCM 8896</strain>
    </source>
</reference>
<dbReference type="SUPFAM" id="SSF50443">
    <property type="entry name" value="FucI/AraA C-terminal domain-like"/>
    <property type="match status" value="1"/>
</dbReference>
<evidence type="ECO:0000256" key="4">
    <source>
        <dbReference type="ARBA" id="ARBA00023235"/>
    </source>
</evidence>
<dbReference type="Proteomes" id="UP001597267">
    <property type="component" value="Unassembled WGS sequence"/>
</dbReference>
<evidence type="ECO:0000256" key="5">
    <source>
        <dbReference type="ARBA" id="ARBA00023277"/>
    </source>
</evidence>
<keyword evidence="5" id="KW-0119">Carbohydrate metabolism</keyword>
<accession>A0ABW4J7M3</accession>
<evidence type="ECO:0000313" key="7">
    <source>
        <dbReference type="Proteomes" id="UP001597267"/>
    </source>
</evidence>
<gene>
    <name evidence="6" type="ORF">ACFQ5M_07700</name>
</gene>
<evidence type="ECO:0008006" key="8">
    <source>
        <dbReference type="Google" id="ProtNLM"/>
    </source>
</evidence>
<protein>
    <recommendedName>
        <fullName evidence="8">Arabinose isomerase</fullName>
    </recommendedName>
</protein>
<dbReference type="InterPro" id="IPR009015">
    <property type="entry name" value="Fucose_isomerase_N/cen_sf"/>
</dbReference>
<proteinExistence type="predicted"/>
<name>A0ABW4J7M3_9LACO</name>
<dbReference type="CDD" id="cd00578">
    <property type="entry name" value="L-fuc_L-ara-isomerases"/>
    <property type="match status" value="1"/>
</dbReference>
<organism evidence="6 7">
    <name type="scientific">Agrilactobacillus yilanensis</name>
    <dbReference type="NCBI Taxonomy" id="2485997"/>
    <lineage>
        <taxon>Bacteria</taxon>
        <taxon>Bacillati</taxon>
        <taxon>Bacillota</taxon>
        <taxon>Bacilli</taxon>
        <taxon>Lactobacillales</taxon>
        <taxon>Lactobacillaceae</taxon>
        <taxon>Agrilactobacillus</taxon>
    </lineage>
</organism>
<keyword evidence="3" id="KW-0464">Manganese</keyword>